<accession>A0AAE1Y758</accession>
<dbReference type="AlphaFoldDB" id="A0AAE1Y758"/>
<keyword evidence="3" id="KW-1185">Reference proteome</keyword>
<dbReference type="InterPro" id="IPR026960">
    <property type="entry name" value="RVT-Znf"/>
</dbReference>
<reference evidence="2" key="2">
    <citation type="journal article" date="2024" name="Plant">
        <title>Genomic evolution and insights into agronomic trait innovations of Sesamum species.</title>
        <authorList>
            <person name="Miao H."/>
            <person name="Wang L."/>
            <person name="Qu L."/>
            <person name="Liu H."/>
            <person name="Sun Y."/>
            <person name="Le M."/>
            <person name="Wang Q."/>
            <person name="Wei S."/>
            <person name="Zheng Y."/>
            <person name="Lin W."/>
            <person name="Duan Y."/>
            <person name="Cao H."/>
            <person name="Xiong S."/>
            <person name="Wang X."/>
            <person name="Wei L."/>
            <person name="Li C."/>
            <person name="Ma Q."/>
            <person name="Ju M."/>
            <person name="Zhao R."/>
            <person name="Li G."/>
            <person name="Mu C."/>
            <person name="Tian Q."/>
            <person name="Mei H."/>
            <person name="Zhang T."/>
            <person name="Gao T."/>
            <person name="Zhang H."/>
        </authorList>
    </citation>
    <scope>NUCLEOTIDE SEQUENCE</scope>
    <source>
        <strain evidence="2">3651</strain>
    </source>
</reference>
<dbReference type="EMBL" id="JACGWO010000006">
    <property type="protein sequence ID" value="KAK4424946.1"/>
    <property type="molecule type" value="Genomic_DNA"/>
</dbReference>
<evidence type="ECO:0000313" key="3">
    <source>
        <dbReference type="Proteomes" id="UP001293254"/>
    </source>
</evidence>
<dbReference type="Proteomes" id="UP001293254">
    <property type="component" value="Unassembled WGS sequence"/>
</dbReference>
<gene>
    <name evidence="2" type="ORF">Salat_1688200</name>
</gene>
<proteinExistence type="predicted"/>
<sequence>MVWHYDKHGKFTVKSVYLLARTLASAVGPSCTPRSWDFIWKSSLLPKVKLFVWPACLNSLPTSSTIRKRGVPLGGGYKLCGAEDIVAPATADVESWFRGIRSRGTWHDFIWTAMTSWALWCNRNKKVFEGAGMMAHEVVELGRHQADLGGGRVMYDPG</sequence>
<reference evidence="2" key="1">
    <citation type="submission" date="2020-06" db="EMBL/GenBank/DDBJ databases">
        <authorList>
            <person name="Li T."/>
            <person name="Hu X."/>
            <person name="Zhang T."/>
            <person name="Song X."/>
            <person name="Zhang H."/>
            <person name="Dai N."/>
            <person name="Sheng W."/>
            <person name="Hou X."/>
            <person name="Wei L."/>
        </authorList>
    </citation>
    <scope>NUCLEOTIDE SEQUENCE</scope>
    <source>
        <strain evidence="2">3651</strain>
        <tissue evidence="2">Leaf</tissue>
    </source>
</reference>
<organism evidence="2 3">
    <name type="scientific">Sesamum alatum</name>
    <dbReference type="NCBI Taxonomy" id="300844"/>
    <lineage>
        <taxon>Eukaryota</taxon>
        <taxon>Viridiplantae</taxon>
        <taxon>Streptophyta</taxon>
        <taxon>Embryophyta</taxon>
        <taxon>Tracheophyta</taxon>
        <taxon>Spermatophyta</taxon>
        <taxon>Magnoliopsida</taxon>
        <taxon>eudicotyledons</taxon>
        <taxon>Gunneridae</taxon>
        <taxon>Pentapetalae</taxon>
        <taxon>asterids</taxon>
        <taxon>lamiids</taxon>
        <taxon>Lamiales</taxon>
        <taxon>Pedaliaceae</taxon>
        <taxon>Sesamum</taxon>
    </lineage>
</organism>
<comment type="caution">
    <text evidence="2">The sequence shown here is derived from an EMBL/GenBank/DDBJ whole genome shotgun (WGS) entry which is preliminary data.</text>
</comment>
<evidence type="ECO:0000313" key="2">
    <source>
        <dbReference type="EMBL" id="KAK4424946.1"/>
    </source>
</evidence>
<evidence type="ECO:0000259" key="1">
    <source>
        <dbReference type="Pfam" id="PF13966"/>
    </source>
</evidence>
<dbReference type="Pfam" id="PF13966">
    <property type="entry name" value="zf-RVT"/>
    <property type="match status" value="1"/>
</dbReference>
<name>A0AAE1Y758_9LAMI</name>
<protein>
    <recommendedName>
        <fullName evidence="1">Reverse transcriptase zinc-binding domain-containing protein</fullName>
    </recommendedName>
</protein>
<feature type="domain" description="Reverse transcriptase zinc-binding" evidence="1">
    <location>
        <begin position="11"/>
        <end position="82"/>
    </location>
</feature>